<dbReference type="GO" id="GO:0005886">
    <property type="term" value="C:plasma membrane"/>
    <property type="evidence" value="ECO:0007669"/>
    <property type="project" value="UniProtKB-SubCell"/>
</dbReference>
<feature type="transmembrane region" description="Helical" evidence="8">
    <location>
        <begin position="338"/>
        <end position="361"/>
    </location>
</feature>
<dbReference type="Gene3D" id="1.20.1560.10">
    <property type="entry name" value="ABC transporter type 1, transmembrane domain"/>
    <property type="match status" value="1"/>
</dbReference>
<keyword evidence="4" id="KW-0547">Nucleotide-binding</keyword>
<comment type="subcellular location">
    <subcellularLocation>
        <location evidence="1">Cell membrane</location>
        <topology evidence="1">Multi-pass membrane protein</topology>
    </subcellularLocation>
</comment>
<dbReference type="Pfam" id="PF00005">
    <property type="entry name" value="ABC_tran"/>
    <property type="match status" value="1"/>
</dbReference>
<dbReference type="AlphaFoldDB" id="A0A7C2ZZW7"/>
<feature type="transmembrane region" description="Helical" evidence="8">
    <location>
        <begin position="255"/>
        <end position="273"/>
    </location>
</feature>
<evidence type="ECO:0000256" key="4">
    <source>
        <dbReference type="ARBA" id="ARBA00022741"/>
    </source>
</evidence>
<feature type="transmembrane region" description="Helical" evidence="8">
    <location>
        <begin position="104"/>
        <end position="127"/>
    </location>
</feature>
<dbReference type="InterPro" id="IPR036640">
    <property type="entry name" value="ABC1_TM_sf"/>
</dbReference>
<reference evidence="11" key="1">
    <citation type="journal article" date="2020" name="mSystems">
        <title>Genome- and Community-Level Interaction Insights into Carbon Utilization and Element Cycling Functions of Hydrothermarchaeota in Hydrothermal Sediment.</title>
        <authorList>
            <person name="Zhou Z."/>
            <person name="Liu Y."/>
            <person name="Xu W."/>
            <person name="Pan J."/>
            <person name="Luo Z.H."/>
            <person name="Li M."/>
        </authorList>
    </citation>
    <scope>NUCLEOTIDE SEQUENCE [LARGE SCALE GENOMIC DNA]</scope>
    <source>
        <strain evidence="11">SpSt-192</strain>
    </source>
</reference>
<keyword evidence="6 8" id="KW-1133">Transmembrane helix</keyword>
<keyword evidence="5 11" id="KW-0067">ATP-binding</keyword>
<dbReference type="InterPro" id="IPR017871">
    <property type="entry name" value="ABC_transporter-like_CS"/>
</dbReference>
<name>A0A7C2ZZW7_9BACT</name>
<dbReference type="FunFam" id="3.40.50.300:FF:000287">
    <property type="entry name" value="Multidrug ABC transporter ATP-binding protein"/>
    <property type="match status" value="1"/>
</dbReference>
<comment type="caution">
    <text evidence="11">The sequence shown here is derived from an EMBL/GenBank/DDBJ whole genome shotgun (WGS) entry which is preliminary data.</text>
</comment>
<dbReference type="EMBL" id="DSID01000784">
    <property type="protein sequence ID" value="HEX71620.1"/>
    <property type="molecule type" value="Genomic_DNA"/>
</dbReference>
<dbReference type="GO" id="GO:0140359">
    <property type="term" value="F:ABC-type transporter activity"/>
    <property type="evidence" value="ECO:0007669"/>
    <property type="project" value="InterPro"/>
</dbReference>
<dbReference type="PROSITE" id="PS50929">
    <property type="entry name" value="ABC_TM1F"/>
    <property type="match status" value="1"/>
</dbReference>
<dbReference type="PANTHER" id="PTHR24221:SF654">
    <property type="entry name" value="ATP-BINDING CASSETTE SUB-FAMILY B MEMBER 6"/>
    <property type="match status" value="1"/>
</dbReference>
<dbReference type="GO" id="GO:0034040">
    <property type="term" value="F:ATPase-coupled lipid transmembrane transporter activity"/>
    <property type="evidence" value="ECO:0007669"/>
    <property type="project" value="TreeGrafter"/>
</dbReference>
<dbReference type="InterPro" id="IPR027417">
    <property type="entry name" value="P-loop_NTPase"/>
</dbReference>
<accession>A0A7C2ZZW7</accession>
<evidence type="ECO:0000256" key="2">
    <source>
        <dbReference type="ARBA" id="ARBA00022448"/>
    </source>
</evidence>
<dbReference type="SMART" id="SM00382">
    <property type="entry name" value="AAA"/>
    <property type="match status" value="1"/>
</dbReference>
<dbReference type="GO" id="GO:0016887">
    <property type="term" value="F:ATP hydrolysis activity"/>
    <property type="evidence" value="ECO:0007669"/>
    <property type="project" value="InterPro"/>
</dbReference>
<evidence type="ECO:0000256" key="5">
    <source>
        <dbReference type="ARBA" id="ARBA00022840"/>
    </source>
</evidence>
<feature type="transmembrane region" description="Helical" evidence="8">
    <location>
        <begin position="231"/>
        <end position="249"/>
    </location>
</feature>
<gene>
    <name evidence="11" type="ORF">ENP13_10335</name>
</gene>
<evidence type="ECO:0000256" key="8">
    <source>
        <dbReference type="SAM" id="Phobius"/>
    </source>
</evidence>
<evidence type="ECO:0000256" key="6">
    <source>
        <dbReference type="ARBA" id="ARBA00022989"/>
    </source>
</evidence>
<dbReference type="CDD" id="cd18545">
    <property type="entry name" value="ABC_6TM_YknV_like"/>
    <property type="match status" value="1"/>
</dbReference>
<feature type="domain" description="ABC transmembrane type-1" evidence="10">
    <location>
        <begin position="156"/>
        <end position="399"/>
    </location>
</feature>
<keyword evidence="3 8" id="KW-0812">Transmembrane</keyword>
<dbReference type="InterPro" id="IPR003593">
    <property type="entry name" value="AAA+_ATPase"/>
</dbReference>
<dbReference type="SUPFAM" id="SSF90123">
    <property type="entry name" value="ABC transporter transmembrane region"/>
    <property type="match status" value="1"/>
</dbReference>
<dbReference type="PROSITE" id="PS00211">
    <property type="entry name" value="ABC_TRANSPORTER_1"/>
    <property type="match status" value="1"/>
</dbReference>
<evidence type="ECO:0000256" key="3">
    <source>
        <dbReference type="ARBA" id="ARBA00022692"/>
    </source>
</evidence>
<dbReference type="Gene3D" id="3.40.50.300">
    <property type="entry name" value="P-loop containing nucleotide triphosphate hydrolases"/>
    <property type="match status" value="1"/>
</dbReference>
<evidence type="ECO:0000259" key="10">
    <source>
        <dbReference type="PROSITE" id="PS50929"/>
    </source>
</evidence>
<dbReference type="InterPro" id="IPR003439">
    <property type="entry name" value="ABC_transporter-like_ATP-bd"/>
</dbReference>
<dbReference type="GO" id="GO:0005524">
    <property type="term" value="F:ATP binding"/>
    <property type="evidence" value="ECO:0007669"/>
    <property type="project" value="UniProtKB-KW"/>
</dbReference>
<dbReference type="Pfam" id="PF00664">
    <property type="entry name" value="ABC_membrane"/>
    <property type="match status" value="1"/>
</dbReference>
<feature type="transmembrane region" description="Helical" evidence="8">
    <location>
        <begin position="147"/>
        <end position="168"/>
    </location>
</feature>
<evidence type="ECO:0000256" key="7">
    <source>
        <dbReference type="ARBA" id="ARBA00023136"/>
    </source>
</evidence>
<dbReference type="PROSITE" id="PS50893">
    <property type="entry name" value="ABC_TRANSPORTER_2"/>
    <property type="match status" value="1"/>
</dbReference>
<feature type="transmembrane region" description="Helical" evidence="8">
    <location>
        <begin position="71"/>
        <end position="92"/>
    </location>
</feature>
<organism evidence="11">
    <name type="scientific">Thermorudis sp</name>
    <dbReference type="NCBI Taxonomy" id="1969470"/>
    <lineage>
        <taxon>Bacteria</taxon>
        <taxon>Pseudomonadati</taxon>
        <taxon>Thermomicrobiota</taxon>
        <taxon>Thermomicrobia</taxon>
        <taxon>Thermomicrobia incertae sedis</taxon>
        <taxon>Thermorudis</taxon>
    </lineage>
</organism>
<protein>
    <submittedName>
        <fullName evidence="11">ATP-binding cassette domain-containing protein</fullName>
    </submittedName>
</protein>
<sequence>MPRRYVVAGIAGLSALAGIWLSGVAFGGEAALQVAAWVRHRAWGAADPLLGRDLAFYVFALPVFFRAADTLLVALLWAALLVLLGYVVLGAVRWRAGRLVVEDAARVHLTGLLAALVALVALRYWLARYGLLLGGSGFRDALGYTDAAARLPAYGAMALLALIVLRFVTTAGQLYLAQVVGQRLVFDLRSRLFAHLQRVSLRYLDRRGIGPVMSRIQNDVSVINELFSDGLVGVLSDLLTLLGIVTVMLLTNWRLALVSFVAMPIMIAGMLWWRRHAIEAYRATRIAVARLNGHLAESINGIRVIQAFSQEERQLRRFQAINSEYLGASLRAARLSALLFPSVQIVEAATTALLIGVGGWLLLGTQAFTVGELVTFAAYVSRFYEPIRTLSMRYDTLQAATTAAERIFELQDVRPEVEDRPGAIELPAVRGEIVYDHVTFGYDQLPVLHDITLRIEPGETVALVGETGAGKSTMAALLARYYDVWSGSIRIDGYDIRDVTLRSLRSQLGIVLQDPFLFASTVRENIAYGRPEATEREIVEVAKAVGVHETIARLPQGYDTPVHERGVRFSVGQRQLITIARVLLADPRIVILDEATAHVDTETEVLVQQAIRRLLSGRTAIVIAHRLSTVREASRILVLHQGRIVEVGKHADLLSRDGHYHRLYRLQFQPAGGLAAD</sequence>
<dbReference type="InterPro" id="IPR011527">
    <property type="entry name" value="ABC1_TM_dom"/>
</dbReference>
<dbReference type="PANTHER" id="PTHR24221">
    <property type="entry name" value="ATP-BINDING CASSETTE SUB-FAMILY B"/>
    <property type="match status" value="1"/>
</dbReference>
<keyword evidence="7 8" id="KW-0472">Membrane</keyword>
<evidence type="ECO:0000313" key="11">
    <source>
        <dbReference type="EMBL" id="HEX71620.1"/>
    </source>
</evidence>
<proteinExistence type="predicted"/>
<dbReference type="SUPFAM" id="SSF52540">
    <property type="entry name" value="P-loop containing nucleoside triphosphate hydrolases"/>
    <property type="match status" value="1"/>
</dbReference>
<keyword evidence="2" id="KW-0813">Transport</keyword>
<feature type="domain" description="ABC transporter" evidence="9">
    <location>
        <begin position="433"/>
        <end position="666"/>
    </location>
</feature>
<evidence type="ECO:0000256" key="1">
    <source>
        <dbReference type="ARBA" id="ARBA00004651"/>
    </source>
</evidence>
<dbReference type="InterPro" id="IPR039421">
    <property type="entry name" value="Type_1_exporter"/>
</dbReference>
<evidence type="ECO:0000259" key="9">
    <source>
        <dbReference type="PROSITE" id="PS50893"/>
    </source>
</evidence>